<feature type="compositionally biased region" description="Polar residues" evidence="1">
    <location>
        <begin position="269"/>
        <end position="280"/>
    </location>
</feature>
<accession>A0A2S3ZBJ1</accession>
<dbReference type="InterPro" id="IPR014942">
    <property type="entry name" value="AbiEii"/>
</dbReference>
<organism evidence="2 3">
    <name type="scientific">Cryobacterium zongtaii</name>
    <dbReference type="NCBI Taxonomy" id="1259217"/>
    <lineage>
        <taxon>Bacteria</taxon>
        <taxon>Bacillati</taxon>
        <taxon>Actinomycetota</taxon>
        <taxon>Actinomycetes</taxon>
        <taxon>Micrococcales</taxon>
        <taxon>Microbacteriaceae</taxon>
        <taxon>Cryobacterium</taxon>
    </lineage>
</organism>
<dbReference type="AlphaFoldDB" id="A0A2S3ZBJ1"/>
<name>A0A2S3ZBJ1_9MICO</name>
<reference evidence="2 3" key="1">
    <citation type="submission" date="2018-01" db="EMBL/GenBank/DDBJ databases">
        <title>Cryobacterium sp. nov., from glaciers in China.</title>
        <authorList>
            <person name="Liu Q."/>
            <person name="Xin Y.-H."/>
        </authorList>
    </citation>
    <scope>NUCLEOTIDE SEQUENCE [LARGE SCALE GENOMIC DNA]</scope>
    <source>
        <strain evidence="2 3">TMN-42</strain>
    </source>
</reference>
<feature type="region of interest" description="Disordered" evidence="1">
    <location>
        <begin position="269"/>
        <end position="302"/>
    </location>
</feature>
<dbReference type="Pfam" id="PF08843">
    <property type="entry name" value="AbiEii"/>
    <property type="match status" value="1"/>
</dbReference>
<evidence type="ECO:0000313" key="3">
    <source>
        <dbReference type="Proteomes" id="UP000237340"/>
    </source>
</evidence>
<evidence type="ECO:0000313" key="2">
    <source>
        <dbReference type="EMBL" id="POH63003.1"/>
    </source>
</evidence>
<gene>
    <name evidence="2" type="ORF">C3B61_15105</name>
</gene>
<protein>
    <recommendedName>
        <fullName evidence="4">Nucleotidyl transferase AbiEii/AbiGii toxin family protein</fullName>
    </recommendedName>
</protein>
<evidence type="ECO:0000256" key="1">
    <source>
        <dbReference type="SAM" id="MobiDB-lite"/>
    </source>
</evidence>
<feature type="region of interest" description="Disordered" evidence="1">
    <location>
        <begin position="1"/>
        <end position="32"/>
    </location>
</feature>
<dbReference type="Gene3D" id="3.30.460.40">
    <property type="match status" value="1"/>
</dbReference>
<evidence type="ECO:0008006" key="4">
    <source>
        <dbReference type="Google" id="ProtNLM"/>
    </source>
</evidence>
<keyword evidence="3" id="KW-1185">Reference proteome</keyword>
<sequence>MAQAEHAASSTRAVGESFPRADGNRVSTDEELQRDVTRAALRALNGTPFALAGSGAIREHGIIDRPTQDIDLFTSDVDAARFDVAVGSVVNELRASGNMVDELRRVDQYARLHVTTAEGRFVEIDMGVDYREGEPVTLSVGPVLNLDDAVANKVGALYSRAEARDYLDVDAIRLSGKFTDVQLVNAASERDLGFEVSMFATQLDGVQNLRAEQVARYGVEPVQLDAIKERLGEWAAELRTTQAEQPATPQLNPELQRIVDVNRRNFPTSATEIGQSTQVSPPEGRGYQAPGQGHSAGQGYGR</sequence>
<comment type="caution">
    <text evidence="2">The sequence shown here is derived from an EMBL/GenBank/DDBJ whole genome shotgun (WGS) entry which is preliminary data.</text>
</comment>
<dbReference type="Proteomes" id="UP000237340">
    <property type="component" value="Unassembled WGS sequence"/>
</dbReference>
<dbReference type="EMBL" id="PPXD01000024">
    <property type="protein sequence ID" value="POH63003.1"/>
    <property type="molecule type" value="Genomic_DNA"/>
</dbReference>
<proteinExistence type="predicted"/>